<dbReference type="Pfam" id="PF01687">
    <property type="entry name" value="Flavokinase"/>
    <property type="match status" value="1"/>
</dbReference>
<evidence type="ECO:0000256" key="12">
    <source>
        <dbReference type="ARBA" id="ARBA00047880"/>
    </source>
</evidence>
<keyword evidence="6 14" id="KW-0548">Nucleotidyltransferase</keyword>
<comment type="pathway">
    <text evidence="1 14">Cofactor biosynthesis; FAD biosynthesis; FAD from FMN: step 1/1.</text>
</comment>
<organism evidence="16 17">
    <name type="scientific">Roseburia lenta</name>
    <dbReference type="NCBI Taxonomy" id="2763061"/>
    <lineage>
        <taxon>Bacteria</taxon>
        <taxon>Bacillati</taxon>
        <taxon>Bacillota</taxon>
        <taxon>Clostridia</taxon>
        <taxon>Lachnospirales</taxon>
        <taxon>Lachnospiraceae</taxon>
        <taxon>Roseburia</taxon>
    </lineage>
</organism>
<dbReference type="InterPro" id="IPR015865">
    <property type="entry name" value="Riboflavin_kinase_bac/euk"/>
</dbReference>
<dbReference type="SUPFAM" id="SSF82114">
    <property type="entry name" value="Riboflavin kinase-like"/>
    <property type="match status" value="1"/>
</dbReference>
<dbReference type="PANTHER" id="PTHR22749:SF6">
    <property type="entry name" value="RIBOFLAVIN KINASE"/>
    <property type="match status" value="1"/>
</dbReference>
<keyword evidence="11" id="KW-0511">Multifunctional enzyme</keyword>
<evidence type="ECO:0000256" key="2">
    <source>
        <dbReference type="ARBA" id="ARBA00005201"/>
    </source>
</evidence>
<evidence type="ECO:0000256" key="10">
    <source>
        <dbReference type="ARBA" id="ARBA00022840"/>
    </source>
</evidence>
<dbReference type="Proteomes" id="UP000643810">
    <property type="component" value="Unassembled WGS sequence"/>
</dbReference>
<comment type="caution">
    <text evidence="16">The sequence shown here is derived from an EMBL/GenBank/DDBJ whole genome shotgun (WGS) entry which is preliminary data.</text>
</comment>
<evidence type="ECO:0000313" key="17">
    <source>
        <dbReference type="Proteomes" id="UP000643810"/>
    </source>
</evidence>
<evidence type="ECO:0000256" key="6">
    <source>
        <dbReference type="ARBA" id="ARBA00022695"/>
    </source>
</evidence>
<accession>A0ABR7GEK0</accession>
<dbReference type="Gene3D" id="3.40.50.620">
    <property type="entry name" value="HUPs"/>
    <property type="match status" value="1"/>
</dbReference>
<keyword evidence="10 14" id="KW-0067">ATP-binding</keyword>
<proteinExistence type="inferred from homology"/>
<comment type="similarity">
    <text evidence="14">Belongs to the ribF family.</text>
</comment>
<evidence type="ECO:0000256" key="4">
    <source>
        <dbReference type="ARBA" id="ARBA00022643"/>
    </source>
</evidence>
<evidence type="ECO:0000256" key="13">
    <source>
        <dbReference type="ARBA" id="ARBA00049494"/>
    </source>
</evidence>
<keyword evidence="5 14" id="KW-0808">Transferase</keyword>
<keyword evidence="4 14" id="KW-0288">FMN</keyword>
<dbReference type="Pfam" id="PF06574">
    <property type="entry name" value="FAD_syn"/>
    <property type="match status" value="1"/>
</dbReference>
<dbReference type="Gene3D" id="2.40.30.30">
    <property type="entry name" value="Riboflavin kinase-like"/>
    <property type="match status" value="1"/>
</dbReference>
<dbReference type="GO" id="GO:0008531">
    <property type="term" value="F:riboflavin kinase activity"/>
    <property type="evidence" value="ECO:0007669"/>
    <property type="project" value="UniProtKB-EC"/>
</dbReference>
<gene>
    <name evidence="16" type="ORF">H8R94_01175</name>
</gene>
<dbReference type="SUPFAM" id="SSF52374">
    <property type="entry name" value="Nucleotidylyl transferase"/>
    <property type="match status" value="1"/>
</dbReference>
<keyword evidence="9 14" id="KW-0274">FAD</keyword>
<evidence type="ECO:0000256" key="14">
    <source>
        <dbReference type="PIRNR" id="PIRNR004491"/>
    </source>
</evidence>
<keyword evidence="7 14" id="KW-0547">Nucleotide-binding</keyword>
<keyword evidence="17" id="KW-1185">Reference proteome</keyword>
<dbReference type="RefSeq" id="WP_178010870.1">
    <property type="nucleotide sequence ID" value="NZ_JACOPG010000001.1"/>
</dbReference>
<dbReference type="EC" id="2.7.1.26" evidence="14"/>
<dbReference type="EC" id="2.7.7.2" evidence="14"/>
<sequence>MKIITSLVNETISENTAVTVGKFDGIHKGHELLTEKLRGQKEKGLASCVLTFDVSPRIRLKKDMTKLLITNAERAHILEEEKIDYLAQCSFEKEIMQLEPEEFIRLLVENFHMKYLVCGTDFSFGRMGRGNAKMLEELSKTYGFTLEVVEKLQKDHRDISSTYVREEIAAGNIEKGNELLGYEYFVWGEIVHGYHLGSKMGMPTINLIPPEDKLLPKNGVYVTKIEIEHHIYHGVTNVGVKPTVTGENQMGIETHILDFDQDVYEKDARVVFLSHIRDEKKFDSVEELFAQMERDKKTALSYFNH</sequence>
<keyword evidence="8 14" id="KW-0418">Kinase</keyword>
<evidence type="ECO:0000259" key="15">
    <source>
        <dbReference type="SMART" id="SM00904"/>
    </source>
</evidence>
<dbReference type="PIRSF" id="PIRSF004491">
    <property type="entry name" value="FAD_Synth"/>
    <property type="match status" value="1"/>
</dbReference>
<protein>
    <recommendedName>
        <fullName evidence="14">Riboflavin biosynthesis protein</fullName>
    </recommendedName>
    <domain>
        <recommendedName>
            <fullName evidence="14">Riboflavin kinase</fullName>
            <ecNumber evidence="14">2.7.1.26</ecNumber>
        </recommendedName>
        <alternativeName>
            <fullName evidence="14">Flavokinase</fullName>
        </alternativeName>
    </domain>
    <domain>
        <recommendedName>
            <fullName evidence="14">FMN adenylyltransferase</fullName>
            <ecNumber evidence="14">2.7.7.2</ecNumber>
        </recommendedName>
        <alternativeName>
            <fullName evidence="14">FAD pyrophosphorylase</fullName>
        </alternativeName>
        <alternativeName>
            <fullName evidence="14">FAD synthase</fullName>
        </alternativeName>
    </domain>
</protein>
<comment type="catalytic activity">
    <reaction evidence="12 14">
        <text>riboflavin + ATP = FMN + ADP + H(+)</text>
        <dbReference type="Rhea" id="RHEA:14357"/>
        <dbReference type="ChEBI" id="CHEBI:15378"/>
        <dbReference type="ChEBI" id="CHEBI:30616"/>
        <dbReference type="ChEBI" id="CHEBI:57986"/>
        <dbReference type="ChEBI" id="CHEBI:58210"/>
        <dbReference type="ChEBI" id="CHEBI:456216"/>
        <dbReference type="EC" id="2.7.1.26"/>
    </reaction>
</comment>
<dbReference type="InterPro" id="IPR014729">
    <property type="entry name" value="Rossmann-like_a/b/a_fold"/>
</dbReference>
<evidence type="ECO:0000256" key="7">
    <source>
        <dbReference type="ARBA" id="ARBA00022741"/>
    </source>
</evidence>
<evidence type="ECO:0000256" key="11">
    <source>
        <dbReference type="ARBA" id="ARBA00023268"/>
    </source>
</evidence>
<dbReference type="NCBIfam" id="TIGR00083">
    <property type="entry name" value="ribF"/>
    <property type="match status" value="1"/>
</dbReference>
<dbReference type="SMART" id="SM00904">
    <property type="entry name" value="Flavokinase"/>
    <property type="match status" value="1"/>
</dbReference>
<evidence type="ECO:0000256" key="1">
    <source>
        <dbReference type="ARBA" id="ARBA00004726"/>
    </source>
</evidence>
<evidence type="ECO:0000256" key="5">
    <source>
        <dbReference type="ARBA" id="ARBA00022679"/>
    </source>
</evidence>
<evidence type="ECO:0000313" key="16">
    <source>
        <dbReference type="EMBL" id="MBC5685236.1"/>
    </source>
</evidence>
<dbReference type="EMBL" id="JACOPG010000001">
    <property type="protein sequence ID" value="MBC5685236.1"/>
    <property type="molecule type" value="Genomic_DNA"/>
</dbReference>
<dbReference type="InterPro" id="IPR023465">
    <property type="entry name" value="Riboflavin_kinase_dom_sf"/>
</dbReference>
<reference evidence="16 17" key="1">
    <citation type="submission" date="2020-08" db="EMBL/GenBank/DDBJ databases">
        <title>Genome public.</title>
        <authorList>
            <person name="Liu C."/>
            <person name="Sun Q."/>
        </authorList>
    </citation>
    <scope>NUCLEOTIDE SEQUENCE [LARGE SCALE GENOMIC DNA]</scope>
    <source>
        <strain evidence="16 17">NSJ-9</strain>
    </source>
</reference>
<dbReference type="PANTHER" id="PTHR22749">
    <property type="entry name" value="RIBOFLAVIN KINASE/FMN ADENYLYLTRANSFERASE"/>
    <property type="match status" value="1"/>
</dbReference>
<evidence type="ECO:0000256" key="9">
    <source>
        <dbReference type="ARBA" id="ARBA00022827"/>
    </source>
</evidence>
<name>A0ABR7GEK0_9FIRM</name>
<dbReference type="InterPro" id="IPR002606">
    <property type="entry name" value="Riboflavin_kinase_bac"/>
</dbReference>
<dbReference type="InterPro" id="IPR015864">
    <property type="entry name" value="FAD_synthase"/>
</dbReference>
<evidence type="ECO:0000256" key="8">
    <source>
        <dbReference type="ARBA" id="ARBA00022777"/>
    </source>
</evidence>
<evidence type="ECO:0000256" key="3">
    <source>
        <dbReference type="ARBA" id="ARBA00022630"/>
    </source>
</evidence>
<dbReference type="GO" id="GO:0003919">
    <property type="term" value="F:FMN adenylyltransferase activity"/>
    <property type="evidence" value="ECO:0007669"/>
    <property type="project" value="UniProtKB-EC"/>
</dbReference>
<keyword evidence="3 14" id="KW-0285">Flavoprotein</keyword>
<feature type="domain" description="Riboflavin kinase" evidence="15">
    <location>
        <begin position="179"/>
        <end position="304"/>
    </location>
</feature>
<comment type="catalytic activity">
    <reaction evidence="13 14">
        <text>FMN + ATP + H(+) = FAD + diphosphate</text>
        <dbReference type="Rhea" id="RHEA:17237"/>
        <dbReference type="ChEBI" id="CHEBI:15378"/>
        <dbReference type="ChEBI" id="CHEBI:30616"/>
        <dbReference type="ChEBI" id="CHEBI:33019"/>
        <dbReference type="ChEBI" id="CHEBI:57692"/>
        <dbReference type="ChEBI" id="CHEBI:58210"/>
        <dbReference type="EC" id="2.7.7.2"/>
    </reaction>
</comment>
<dbReference type="InterPro" id="IPR023468">
    <property type="entry name" value="Riboflavin_kinase"/>
</dbReference>
<comment type="pathway">
    <text evidence="2 14">Cofactor biosynthesis; FMN biosynthesis; FMN from riboflavin (ATP route): step 1/1.</text>
</comment>
<dbReference type="CDD" id="cd02064">
    <property type="entry name" value="FAD_synthetase_N"/>
    <property type="match status" value="1"/>
</dbReference>
<dbReference type="NCBIfam" id="NF004162">
    <property type="entry name" value="PRK05627.1-5"/>
    <property type="match status" value="1"/>
</dbReference>